<accession>A0A6L6XNI8</accession>
<proteinExistence type="predicted"/>
<keyword evidence="3" id="KW-1185">Reference proteome</keyword>
<dbReference type="InterPro" id="IPR029068">
    <property type="entry name" value="Glyas_Bleomycin-R_OHBP_Dase"/>
</dbReference>
<dbReference type="InterPro" id="IPR004360">
    <property type="entry name" value="Glyas_Fos-R_dOase_dom"/>
</dbReference>
<comment type="caution">
    <text evidence="2">The sequence shown here is derived from an EMBL/GenBank/DDBJ whole genome shotgun (WGS) entry which is preliminary data.</text>
</comment>
<evidence type="ECO:0000313" key="2">
    <source>
        <dbReference type="EMBL" id="MVQ48660.1"/>
    </source>
</evidence>
<dbReference type="AlphaFoldDB" id="A0A6L6XNI8"/>
<dbReference type="InterPro" id="IPR050383">
    <property type="entry name" value="GlyoxalaseI/FosfomycinResist"/>
</dbReference>
<dbReference type="PANTHER" id="PTHR21366">
    <property type="entry name" value="GLYOXALASE FAMILY PROTEIN"/>
    <property type="match status" value="1"/>
</dbReference>
<dbReference type="InterPro" id="IPR037523">
    <property type="entry name" value="VOC_core"/>
</dbReference>
<dbReference type="EMBL" id="WSEK01000004">
    <property type="protein sequence ID" value="MVQ48660.1"/>
    <property type="molecule type" value="Genomic_DNA"/>
</dbReference>
<evidence type="ECO:0000313" key="3">
    <source>
        <dbReference type="Proteomes" id="UP000473525"/>
    </source>
</evidence>
<dbReference type="CDD" id="cd06587">
    <property type="entry name" value="VOC"/>
    <property type="match status" value="1"/>
</dbReference>
<evidence type="ECO:0000259" key="1">
    <source>
        <dbReference type="PROSITE" id="PS51819"/>
    </source>
</evidence>
<dbReference type="PROSITE" id="PS51819">
    <property type="entry name" value="VOC"/>
    <property type="match status" value="1"/>
</dbReference>
<gene>
    <name evidence="2" type="ORF">GON03_05660</name>
</gene>
<reference evidence="2 3" key="1">
    <citation type="submission" date="2019-12" db="EMBL/GenBank/DDBJ databases">
        <authorList>
            <person name="Huq M.A."/>
        </authorList>
    </citation>
    <scope>NUCLEOTIDE SEQUENCE [LARGE SCALE GENOMIC DNA]</scope>
    <source>
        <strain evidence="2 3">MAH-18</strain>
    </source>
</reference>
<organism evidence="2 3">
    <name type="scientific">Nocardioides agri</name>
    <dbReference type="NCBI Taxonomy" id="2682843"/>
    <lineage>
        <taxon>Bacteria</taxon>
        <taxon>Bacillati</taxon>
        <taxon>Actinomycetota</taxon>
        <taxon>Actinomycetes</taxon>
        <taxon>Propionibacteriales</taxon>
        <taxon>Nocardioidaceae</taxon>
        <taxon>Nocardioides</taxon>
    </lineage>
</organism>
<protein>
    <submittedName>
        <fullName evidence="2">VOC family protein</fullName>
    </submittedName>
</protein>
<dbReference type="Proteomes" id="UP000473525">
    <property type="component" value="Unassembled WGS sequence"/>
</dbReference>
<feature type="domain" description="VOC" evidence="1">
    <location>
        <begin position="18"/>
        <end position="168"/>
    </location>
</feature>
<dbReference type="SUPFAM" id="SSF54593">
    <property type="entry name" value="Glyoxalase/Bleomycin resistance protein/Dihydroxybiphenyl dioxygenase"/>
    <property type="match status" value="1"/>
</dbReference>
<dbReference type="Gene3D" id="3.10.180.10">
    <property type="entry name" value="2,3-Dihydroxybiphenyl 1,2-Dioxygenase, domain 1"/>
    <property type="match status" value="1"/>
</dbReference>
<sequence>MNLKGGSTMANTEFEIRGLCHLALVCEDMERTVDFYTNVLGMELKKTIAMPGGGQHFFFDMGNDSYLAFFWFPNAPKKAPGIASAESLPGLGDIATAHGSMNHVAFTVPLEKFDEYKARLDAKGVQTGPVLNHDDSERGVAAEMHDGVFVRSMYFFDPDGVLLEFAAWTRELNEDDVNLAPVNAEGVPSTAVGA</sequence>
<name>A0A6L6XNI8_9ACTN</name>
<dbReference type="PANTHER" id="PTHR21366:SF31">
    <property type="entry name" value="METALLOTHIOL TRANSFERASE FOSB"/>
    <property type="match status" value="1"/>
</dbReference>
<dbReference type="Pfam" id="PF00903">
    <property type="entry name" value="Glyoxalase"/>
    <property type="match status" value="1"/>
</dbReference>